<evidence type="ECO:0000259" key="6">
    <source>
        <dbReference type="PROSITE" id="PS50949"/>
    </source>
</evidence>
<dbReference type="InterPro" id="IPR000524">
    <property type="entry name" value="Tscrpt_reg_HTH_GntR"/>
</dbReference>
<dbReference type="GO" id="GO:0008483">
    <property type="term" value="F:transaminase activity"/>
    <property type="evidence" value="ECO:0007669"/>
    <property type="project" value="UniProtKB-KW"/>
</dbReference>
<dbReference type="Pfam" id="PF00155">
    <property type="entry name" value="Aminotran_1_2"/>
    <property type="match status" value="1"/>
</dbReference>
<dbReference type="PANTHER" id="PTHR46577">
    <property type="entry name" value="HTH-TYPE TRANSCRIPTIONAL REGULATORY PROTEIN GABR"/>
    <property type="match status" value="1"/>
</dbReference>
<dbReference type="InterPro" id="IPR051446">
    <property type="entry name" value="HTH_trans_reg/aminotransferase"/>
</dbReference>
<feature type="domain" description="HTH gntR-type" evidence="6">
    <location>
        <begin position="28"/>
        <end position="96"/>
    </location>
</feature>
<proteinExistence type="inferred from homology"/>
<name>A0ABS9TF05_9PSEU</name>
<dbReference type="SUPFAM" id="SSF53383">
    <property type="entry name" value="PLP-dependent transferases"/>
    <property type="match status" value="1"/>
</dbReference>
<dbReference type="PANTHER" id="PTHR46577:SF1">
    <property type="entry name" value="HTH-TYPE TRANSCRIPTIONAL REGULATORY PROTEIN GABR"/>
    <property type="match status" value="1"/>
</dbReference>
<accession>A0ABS9TF05</accession>
<comment type="caution">
    <text evidence="7">The sequence shown here is derived from an EMBL/GenBank/DDBJ whole genome shotgun (WGS) entry which is preliminary data.</text>
</comment>
<comment type="similarity">
    <text evidence="1">In the C-terminal section; belongs to the class-I pyridoxal-phosphate-dependent aminotransferase family.</text>
</comment>
<evidence type="ECO:0000313" key="8">
    <source>
        <dbReference type="Proteomes" id="UP001299970"/>
    </source>
</evidence>
<evidence type="ECO:0000256" key="3">
    <source>
        <dbReference type="ARBA" id="ARBA00023015"/>
    </source>
</evidence>
<dbReference type="InterPro" id="IPR015424">
    <property type="entry name" value="PyrdxlP-dep_Trfase"/>
</dbReference>
<dbReference type="SUPFAM" id="SSF46785">
    <property type="entry name" value="Winged helix' DNA-binding domain"/>
    <property type="match status" value="1"/>
</dbReference>
<keyword evidence="7" id="KW-0808">Transferase</keyword>
<dbReference type="SMART" id="SM00345">
    <property type="entry name" value="HTH_GNTR"/>
    <property type="match status" value="1"/>
</dbReference>
<evidence type="ECO:0000256" key="1">
    <source>
        <dbReference type="ARBA" id="ARBA00005384"/>
    </source>
</evidence>
<dbReference type="CDD" id="cd00609">
    <property type="entry name" value="AAT_like"/>
    <property type="match status" value="1"/>
</dbReference>
<dbReference type="CDD" id="cd07377">
    <property type="entry name" value="WHTH_GntR"/>
    <property type="match status" value="1"/>
</dbReference>
<evidence type="ECO:0000256" key="5">
    <source>
        <dbReference type="ARBA" id="ARBA00023163"/>
    </source>
</evidence>
<dbReference type="EMBL" id="JAKXMK010000012">
    <property type="protein sequence ID" value="MCH6167116.1"/>
    <property type="molecule type" value="Genomic_DNA"/>
</dbReference>
<sequence length="493" mass="52565">MDRDDVERRIGARSFARLLGDWRPPDGRRLAGALADRIRLLVLDGRLPLQTRVPAERELATALAVSRTTVATCYDVLRDAGVLRSRRGAGSWTQLPAEAPGAVRASPFSPHGDRSLFDLAHAALPAPSPNLRAAAAAAVHDLDAHLGGHGYELLGLHALRATVADRFTARGVPTSPEQILVTSGAQNAILLALTALAGPGDRVLVEHPTYPNALDAVAARGARAVPVPMGPHADGTGSWDLDLLTGVIRDVVPRLAYLIPDFQNPTGALLDNAGRERLADLARRTSTPLIVDETLAELGLDGPSVRPVAAYGAADSPLVLTIGSASKVFWGGLRVGWIRSSAAMVRRLAAVRASVDLGSPVLEQLVAARLMADVDAISAARRAELTAARDHLLGRLTEAFPRWRPSRPRGGLSLWVDLDEAVSSRLTVAARRHDVLLAAGPRFGLDGAFERHLRMPYTLRRDRMDTALELLVAAWRGLDHVGPTTDVDPVAVA</sequence>
<keyword evidence="4" id="KW-0238">DNA-binding</keyword>
<dbReference type="RefSeq" id="WP_241037315.1">
    <property type="nucleotide sequence ID" value="NZ_BAAAJF010000015.1"/>
</dbReference>
<dbReference type="Proteomes" id="UP001299970">
    <property type="component" value="Unassembled WGS sequence"/>
</dbReference>
<dbReference type="Pfam" id="PF00392">
    <property type="entry name" value="GntR"/>
    <property type="match status" value="1"/>
</dbReference>
<evidence type="ECO:0000313" key="7">
    <source>
        <dbReference type="EMBL" id="MCH6167116.1"/>
    </source>
</evidence>
<keyword evidence="2" id="KW-0663">Pyridoxal phosphate</keyword>
<evidence type="ECO:0000256" key="2">
    <source>
        <dbReference type="ARBA" id="ARBA00022898"/>
    </source>
</evidence>
<gene>
    <name evidence="7" type="ORF">MMF94_15650</name>
</gene>
<dbReference type="InterPro" id="IPR004839">
    <property type="entry name" value="Aminotransferase_I/II_large"/>
</dbReference>
<keyword evidence="8" id="KW-1185">Reference proteome</keyword>
<dbReference type="PROSITE" id="PS50949">
    <property type="entry name" value="HTH_GNTR"/>
    <property type="match status" value="1"/>
</dbReference>
<dbReference type="InterPro" id="IPR036388">
    <property type="entry name" value="WH-like_DNA-bd_sf"/>
</dbReference>
<keyword evidence="3" id="KW-0805">Transcription regulation</keyword>
<dbReference type="InterPro" id="IPR036390">
    <property type="entry name" value="WH_DNA-bd_sf"/>
</dbReference>
<protein>
    <submittedName>
        <fullName evidence="7">PLP-dependent aminotransferase family protein</fullName>
    </submittedName>
</protein>
<dbReference type="InterPro" id="IPR015421">
    <property type="entry name" value="PyrdxlP-dep_Trfase_major"/>
</dbReference>
<dbReference type="Gene3D" id="3.40.640.10">
    <property type="entry name" value="Type I PLP-dependent aspartate aminotransferase-like (Major domain)"/>
    <property type="match status" value="1"/>
</dbReference>
<keyword evidence="5" id="KW-0804">Transcription</keyword>
<reference evidence="7 8" key="1">
    <citation type="submission" date="2022-03" db="EMBL/GenBank/DDBJ databases">
        <title>Pseudonocardia alaer sp. nov., a novel actinomycete isolated from reed forest soil.</title>
        <authorList>
            <person name="Wang L."/>
        </authorList>
    </citation>
    <scope>NUCLEOTIDE SEQUENCE [LARGE SCALE GENOMIC DNA]</scope>
    <source>
        <strain evidence="7 8">Y-16303</strain>
    </source>
</reference>
<evidence type="ECO:0000256" key="4">
    <source>
        <dbReference type="ARBA" id="ARBA00023125"/>
    </source>
</evidence>
<organism evidence="7 8">
    <name type="scientific">Pseudonocardia alaniniphila</name>
    <dbReference type="NCBI Taxonomy" id="75291"/>
    <lineage>
        <taxon>Bacteria</taxon>
        <taxon>Bacillati</taxon>
        <taxon>Actinomycetota</taxon>
        <taxon>Actinomycetes</taxon>
        <taxon>Pseudonocardiales</taxon>
        <taxon>Pseudonocardiaceae</taxon>
        <taxon>Pseudonocardia</taxon>
    </lineage>
</organism>
<dbReference type="Gene3D" id="1.10.10.10">
    <property type="entry name" value="Winged helix-like DNA-binding domain superfamily/Winged helix DNA-binding domain"/>
    <property type="match status" value="1"/>
</dbReference>
<keyword evidence="7" id="KW-0032">Aminotransferase</keyword>